<proteinExistence type="predicted"/>
<keyword evidence="7" id="KW-0528">Neurotoxin</keyword>
<sequence length="603" mass="69278">MSEADDTNDLSEDEGNYDPYERVKAKFDMNDGLVALFEDFMLRNEYEEALNVICDCYTIAPTSFVISEIIFKIMMTCDSKLCSKALDYLEQSLRLMPTDDDHKYVFIEGLKDKTGQFGDVWSAFHHFVLSSLHHRKISDGYTDILPDNLQEYVNYPNCDYLVQIYVHAFMSGPFKSTVIVSHPEEKFSALVKWINVFYKCNAEIDDLLKNLHLLLDYIFELELSDDPKIPKCAAIHKAPVSKYILILLSCCKDVFHLENQQKFFILTESPYLILKICEQRLDDMLGKRTVPQNSVLTLKSIVEDYFFDQREQKIPKEEKSPRKSKKGRKSTTPSKNYTFAKLKAGKKHKGDTDFHICCRSNRFDNLLEAMYADKSKDINAKNCLGMTPLHEACLVGSYLCCKFLIEESGVRKVDFRATDNEGRTPLHFAVYTKALDVVNLLIKRGGSDLVKYRDNMGKKPIDYCESEEIRKILQDTQLHLEPSDDESQKNSDSEQQKLPTLKNSENLPLYLRTLRSLIGTYCDIYDIPKDENDGKVELLSHSDEECCHYKAPAERTLCADDFSTLATIVKNIKKLAACVKCISTDVNMKRELRGLEFLALSFV</sequence>
<dbReference type="GO" id="GO:1990166">
    <property type="term" value="P:protein localization to site of double-strand break"/>
    <property type="evidence" value="ECO:0007669"/>
    <property type="project" value="TreeGrafter"/>
</dbReference>
<comment type="caution">
    <text evidence="12">The sequence shown here is derived from an EMBL/GenBank/DDBJ whole genome shotgun (WGS) entry which is preliminary data.</text>
</comment>
<evidence type="ECO:0000256" key="8">
    <source>
        <dbReference type="ARBA" id="ARBA00023028"/>
    </source>
</evidence>
<dbReference type="Pfam" id="PF12796">
    <property type="entry name" value="Ank_2"/>
    <property type="match status" value="1"/>
</dbReference>
<keyword evidence="13" id="KW-1185">Reference proteome</keyword>
<dbReference type="GO" id="GO:0044231">
    <property type="term" value="C:host cell presynaptic membrane"/>
    <property type="evidence" value="ECO:0007669"/>
    <property type="project" value="UniProtKB-KW"/>
</dbReference>
<keyword evidence="9" id="KW-1053">Target membrane</keyword>
<keyword evidence="9" id="KW-0472">Membrane</keyword>
<dbReference type="EMBL" id="CAXIEN010000003">
    <property type="protein sequence ID" value="CAL1261684.1"/>
    <property type="molecule type" value="Genomic_DNA"/>
</dbReference>
<dbReference type="PROSITE" id="PS50297">
    <property type="entry name" value="ANK_REP_REGION"/>
    <property type="match status" value="1"/>
</dbReference>
<dbReference type="InterPro" id="IPR036770">
    <property type="entry name" value="Ankyrin_rpt-contain_sf"/>
</dbReference>
<dbReference type="GO" id="GO:2000781">
    <property type="term" value="P:positive regulation of double-strand break repair"/>
    <property type="evidence" value="ECO:0007669"/>
    <property type="project" value="InterPro"/>
</dbReference>
<evidence type="ECO:0000256" key="11">
    <source>
        <dbReference type="SAM" id="MobiDB-lite"/>
    </source>
</evidence>
<feature type="compositionally biased region" description="Basic and acidic residues" evidence="11">
    <location>
        <begin position="486"/>
        <end position="495"/>
    </location>
</feature>
<reference evidence="12 13" key="1">
    <citation type="submission" date="2024-04" db="EMBL/GenBank/DDBJ databases">
        <authorList>
            <person name="Rising A."/>
            <person name="Reimegard J."/>
            <person name="Sonavane S."/>
            <person name="Akerstrom W."/>
            <person name="Nylinder S."/>
            <person name="Hedman E."/>
            <person name="Kallberg Y."/>
        </authorList>
    </citation>
    <scope>NUCLEOTIDE SEQUENCE [LARGE SCALE GENOMIC DNA]</scope>
</reference>
<keyword evidence="4" id="KW-0964">Secreted</keyword>
<dbReference type="GO" id="GO:0005634">
    <property type="term" value="C:nucleus"/>
    <property type="evidence" value="ECO:0007669"/>
    <property type="project" value="TreeGrafter"/>
</dbReference>
<dbReference type="AlphaFoldDB" id="A0AAV1YS72"/>
<dbReference type="PROSITE" id="PS50088">
    <property type="entry name" value="ANK_REPEAT"/>
    <property type="match status" value="1"/>
</dbReference>
<keyword evidence="5" id="KW-1052">Target cell membrane</keyword>
<name>A0AAV1YS72_9ARAC</name>
<evidence type="ECO:0000256" key="7">
    <source>
        <dbReference type="ARBA" id="ARBA00022699"/>
    </source>
</evidence>
<dbReference type="GO" id="GO:0090729">
    <property type="term" value="F:toxin activity"/>
    <property type="evidence" value="ECO:0007669"/>
    <property type="project" value="UniProtKB-KW"/>
</dbReference>
<dbReference type="GO" id="GO:0005576">
    <property type="term" value="C:extracellular region"/>
    <property type="evidence" value="ECO:0007669"/>
    <property type="project" value="UniProtKB-SubCell"/>
</dbReference>
<dbReference type="PANTHER" id="PTHR46677:SF1">
    <property type="entry name" value="SMC5-SMC6 COMPLEX LOCALIZATION FACTOR PROTEIN 1"/>
    <property type="match status" value="1"/>
</dbReference>
<organism evidence="12 13">
    <name type="scientific">Larinioides sclopetarius</name>
    <dbReference type="NCBI Taxonomy" id="280406"/>
    <lineage>
        <taxon>Eukaryota</taxon>
        <taxon>Metazoa</taxon>
        <taxon>Ecdysozoa</taxon>
        <taxon>Arthropoda</taxon>
        <taxon>Chelicerata</taxon>
        <taxon>Arachnida</taxon>
        <taxon>Araneae</taxon>
        <taxon>Araneomorphae</taxon>
        <taxon>Entelegynae</taxon>
        <taxon>Araneoidea</taxon>
        <taxon>Araneidae</taxon>
        <taxon>Larinioides</taxon>
    </lineage>
</organism>
<dbReference type="GO" id="GO:0006887">
    <property type="term" value="P:exocytosis"/>
    <property type="evidence" value="ECO:0007669"/>
    <property type="project" value="UniProtKB-KW"/>
</dbReference>
<keyword evidence="6" id="KW-0800">Toxin</keyword>
<accession>A0AAV1YS72</accession>
<dbReference type="GO" id="GO:0035861">
    <property type="term" value="C:site of double-strand break"/>
    <property type="evidence" value="ECO:0007669"/>
    <property type="project" value="TreeGrafter"/>
</dbReference>
<dbReference type="SMART" id="SM00248">
    <property type="entry name" value="ANK"/>
    <property type="match status" value="3"/>
</dbReference>
<keyword evidence="8" id="KW-0638">Presynaptic neurotoxin</keyword>
<dbReference type="PANTHER" id="PTHR46677">
    <property type="entry name" value="SMC5-SMC6 COMPLEX LOCALIZATION FACTOR PROTEIN 1"/>
    <property type="match status" value="1"/>
</dbReference>
<evidence type="ECO:0000256" key="5">
    <source>
        <dbReference type="ARBA" id="ARBA00022537"/>
    </source>
</evidence>
<comment type="subcellular location">
    <subcellularLocation>
        <location evidence="2">Secreted</location>
    </subcellularLocation>
    <subcellularLocation>
        <location evidence="1">Target cell membrane</location>
    </subcellularLocation>
</comment>
<evidence type="ECO:0000313" key="12">
    <source>
        <dbReference type="EMBL" id="CAL1261684.1"/>
    </source>
</evidence>
<evidence type="ECO:0000256" key="6">
    <source>
        <dbReference type="ARBA" id="ARBA00022656"/>
    </source>
</evidence>
<dbReference type="InterPro" id="IPR042479">
    <property type="entry name" value="Slf1"/>
</dbReference>
<protein>
    <submittedName>
        <fullName evidence="12">Uncharacterized protein</fullName>
    </submittedName>
</protein>
<dbReference type="Gene3D" id="1.25.40.20">
    <property type="entry name" value="Ankyrin repeat-containing domain"/>
    <property type="match status" value="1"/>
</dbReference>
<dbReference type="SUPFAM" id="SSF48403">
    <property type="entry name" value="Ankyrin repeat"/>
    <property type="match status" value="1"/>
</dbReference>
<evidence type="ECO:0000256" key="2">
    <source>
        <dbReference type="ARBA" id="ARBA00004613"/>
    </source>
</evidence>
<evidence type="ECO:0000313" key="13">
    <source>
        <dbReference type="Proteomes" id="UP001497382"/>
    </source>
</evidence>
<evidence type="ECO:0000256" key="1">
    <source>
        <dbReference type="ARBA" id="ARBA00004175"/>
    </source>
</evidence>
<keyword evidence="10" id="KW-0040">ANK repeat</keyword>
<keyword evidence="3" id="KW-0268">Exocytosis</keyword>
<evidence type="ECO:0000256" key="4">
    <source>
        <dbReference type="ARBA" id="ARBA00022525"/>
    </source>
</evidence>
<dbReference type="GO" id="GO:0044218">
    <property type="term" value="C:other organism cell membrane"/>
    <property type="evidence" value="ECO:0007669"/>
    <property type="project" value="UniProtKB-KW"/>
</dbReference>
<feature type="repeat" description="ANK" evidence="10">
    <location>
        <begin position="421"/>
        <end position="445"/>
    </location>
</feature>
<dbReference type="Proteomes" id="UP001497382">
    <property type="component" value="Unassembled WGS sequence"/>
</dbReference>
<evidence type="ECO:0000256" key="9">
    <source>
        <dbReference type="ARBA" id="ARBA00023298"/>
    </source>
</evidence>
<evidence type="ECO:0000256" key="3">
    <source>
        <dbReference type="ARBA" id="ARBA00022483"/>
    </source>
</evidence>
<dbReference type="InterPro" id="IPR002110">
    <property type="entry name" value="Ankyrin_rpt"/>
</dbReference>
<feature type="region of interest" description="Disordered" evidence="11">
    <location>
        <begin position="315"/>
        <end position="334"/>
    </location>
</feature>
<gene>
    <name evidence="12" type="ORF">LARSCL_LOCUS550</name>
</gene>
<feature type="region of interest" description="Disordered" evidence="11">
    <location>
        <begin position="480"/>
        <end position="499"/>
    </location>
</feature>
<evidence type="ECO:0000256" key="10">
    <source>
        <dbReference type="PROSITE-ProRule" id="PRU00023"/>
    </source>
</evidence>
<dbReference type="GO" id="GO:0006974">
    <property type="term" value="P:DNA damage response"/>
    <property type="evidence" value="ECO:0007669"/>
    <property type="project" value="TreeGrafter"/>
</dbReference>